<dbReference type="AlphaFoldDB" id="A0ABD5VDT7"/>
<feature type="compositionally biased region" description="Basic and acidic residues" evidence="5">
    <location>
        <begin position="434"/>
        <end position="446"/>
    </location>
</feature>
<name>A0ABD5VDT7_9EURY</name>
<feature type="transmembrane region" description="Helical" evidence="6">
    <location>
        <begin position="136"/>
        <end position="155"/>
    </location>
</feature>
<proteinExistence type="predicted"/>
<feature type="transmembrane region" description="Helical" evidence="6">
    <location>
        <begin position="337"/>
        <end position="359"/>
    </location>
</feature>
<keyword evidence="9" id="KW-1185">Reference proteome</keyword>
<feature type="transmembrane region" description="Helical" evidence="6">
    <location>
        <begin position="58"/>
        <end position="78"/>
    </location>
</feature>
<evidence type="ECO:0000256" key="3">
    <source>
        <dbReference type="ARBA" id="ARBA00022989"/>
    </source>
</evidence>
<evidence type="ECO:0000256" key="1">
    <source>
        <dbReference type="ARBA" id="ARBA00004141"/>
    </source>
</evidence>
<sequence length="454" mass="48435">MSSLAALRPFGVIHVDDPEKVTRELRAFTADADAIFIEYPTDPASALEYVELLLRAPLYLLGMLAFQAVAYSPLYLLFNRDLFQTELVAARRVVDDHDVALHAVDDHPNRQLLEGNLVHSLANWALLAPALALEPVRVPVGIGLVVVSGLLPVLVRRRGHRYAAMALVPVGFAGVVAAIALSNVFAVVLFAALVVALVTIFRTVDRRNEAMVERARRLSADEGYDDAVIVTGKAHVGGVVQLARDRGLAVPSVHLSNWRGDGTTHADFEASERDDVDLPNARDFRTPPAVVPGSERTVLGRRAVAALVDLVLAGTLWFMGLVALVGVAGEPFVDGSLGVQLAGILSIWMLAVGGYHAFLEWRFGMTVGKYLLGLVVVDDSHDLPSGRAVVVRNLLRPAGALLAYAPGGLTALASSGNRTLGDRLAGTYVCRRAKSTDSSEPAESRADAPTTDGG</sequence>
<evidence type="ECO:0000313" key="9">
    <source>
        <dbReference type="Proteomes" id="UP001596395"/>
    </source>
</evidence>
<keyword evidence="3 6" id="KW-1133">Transmembrane helix</keyword>
<feature type="transmembrane region" description="Helical" evidence="6">
    <location>
        <begin position="187"/>
        <end position="204"/>
    </location>
</feature>
<dbReference type="Pfam" id="PF06271">
    <property type="entry name" value="RDD"/>
    <property type="match status" value="1"/>
</dbReference>
<gene>
    <name evidence="8" type="ORF">ACFQGB_05655</name>
</gene>
<reference evidence="8 9" key="1">
    <citation type="journal article" date="2019" name="Int. J. Syst. Evol. Microbiol.">
        <title>The Global Catalogue of Microorganisms (GCM) 10K type strain sequencing project: providing services to taxonomists for standard genome sequencing and annotation.</title>
        <authorList>
            <consortium name="The Broad Institute Genomics Platform"/>
            <consortium name="The Broad Institute Genome Sequencing Center for Infectious Disease"/>
            <person name="Wu L."/>
            <person name="Ma J."/>
        </authorList>
    </citation>
    <scope>NUCLEOTIDE SEQUENCE [LARGE SCALE GENOMIC DNA]</scope>
    <source>
        <strain evidence="8 9">GX26</strain>
    </source>
</reference>
<feature type="domain" description="RDD" evidence="7">
    <location>
        <begin position="299"/>
        <end position="426"/>
    </location>
</feature>
<evidence type="ECO:0000256" key="4">
    <source>
        <dbReference type="ARBA" id="ARBA00023136"/>
    </source>
</evidence>
<accession>A0ABD5VDT7</accession>
<dbReference type="InterPro" id="IPR010432">
    <property type="entry name" value="RDD"/>
</dbReference>
<organism evidence="8 9">
    <name type="scientific">Halorubellus litoreus</name>
    <dbReference type="NCBI Taxonomy" id="755308"/>
    <lineage>
        <taxon>Archaea</taxon>
        <taxon>Methanobacteriati</taxon>
        <taxon>Methanobacteriota</taxon>
        <taxon>Stenosarchaea group</taxon>
        <taxon>Halobacteria</taxon>
        <taxon>Halobacteriales</taxon>
        <taxon>Halorubellaceae</taxon>
        <taxon>Halorubellus</taxon>
    </lineage>
</organism>
<dbReference type="GO" id="GO:0016020">
    <property type="term" value="C:membrane"/>
    <property type="evidence" value="ECO:0007669"/>
    <property type="project" value="UniProtKB-SubCell"/>
</dbReference>
<dbReference type="EMBL" id="JBHSXN010000001">
    <property type="protein sequence ID" value="MFC6952340.1"/>
    <property type="molecule type" value="Genomic_DNA"/>
</dbReference>
<evidence type="ECO:0000256" key="5">
    <source>
        <dbReference type="SAM" id="MobiDB-lite"/>
    </source>
</evidence>
<evidence type="ECO:0000259" key="7">
    <source>
        <dbReference type="Pfam" id="PF06271"/>
    </source>
</evidence>
<evidence type="ECO:0000256" key="6">
    <source>
        <dbReference type="SAM" id="Phobius"/>
    </source>
</evidence>
<evidence type="ECO:0000313" key="8">
    <source>
        <dbReference type="EMBL" id="MFC6952340.1"/>
    </source>
</evidence>
<dbReference type="PANTHER" id="PTHR38480">
    <property type="entry name" value="SLR0254 PROTEIN"/>
    <property type="match status" value="1"/>
</dbReference>
<evidence type="ECO:0000256" key="2">
    <source>
        <dbReference type="ARBA" id="ARBA00022692"/>
    </source>
</evidence>
<protein>
    <submittedName>
        <fullName evidence="8">RDD family protein</fullName>
    </submittedName>
</protein>
<dbReference type="PANTHER" id="PTHR38480:SF1">
    <property type="entry name" value="SLR0254 PROTEIN"/>
    <property type="match status" value="1"/>
</dbReference>
<feature type="transmembrane region" description="Helical" evidence="6">
    <location>
        <begin position="162"/>
        <end position="181"/>
    </location>
</feature>
<keyword evidence="4 6" id="KW-0472">Membrane</keyword>
<feature type="transmembrane region" description="Helical" evidence="6">
    <location>
        <begin position="304"/>
        <end position="325"/>
    </location>
</feature>
<keyword evidence="2 6" id="KW-0812">Transmembrane</keyword>
<comment type="subcellular location">
    <subcellularLocation>
        <location evidence="1">Membrane</location>
        <topology evidence="1">Multi-pass membrane protein</topology>
    </subcellularLocation>
</comment>
<feature type="region of interest" description="Disordered" evidence="5">
    <location>
        <begin position="434"/>
        <end position="454"/>
    </location>
</feature>
<dbReference type="Proteomes" id="UP001596395">
    <property type="component" value="Unassembled WGS sequence"/>
</dbReference>
<dbReference type="RefSeq" id="WP_336349324.1">
    <property type="nucleotide sequence ID" value="NZ_JAZAQL010000001.1"/>
</dbReference>
<comment type="caution">
    <text evidence="8">The sequence shown here is derived from an EMBL/GenBank/DDBJ whole genome shotgun (WGS) entry which is preliminary data.</text>
</comment>